<dbReference type="GO" id="GO:0043874">
    <property type="term" value="F:acireductone synthase activity"/>
    <property type="evidence" value="ECO:0007669"/>
    <property type="project" value="InterPro"/>
</dbReference>
<dbReference type="PANTHER" id="PTHR20371">
    <property type="entry name" value="ENOLASE-PHOSPHATASE E1"/>
    <property type="match status" value="1"/>
</dbReference>
<keyword evidence="5" id="KW-1185">Reference proteome</keyword>
<dbReference type="GO" id="GO:0019509">
    <property type="term" value="P:L-methionine salvage from methylthioadenosine"/>
    <property type="evidence" value="ECO:0007669"/>
    <property type="project" value="InterPro"/>
</dbReference>
<keyword evidence="2" id="KW-0378">Hydrolase</keyword>
<protein>
    <recommendedName>
        <fullName evidence="6">Enolase-phosphatase E1</fullName>
    </recommendedName>
</protein>
<dbReference type="InterPro" id="IPR023214">
    <property type="entry name" value="HAD_sf"/>
</dbReference>
<proteinExistence type="predicted"/>
<evidence type="ECO:0008006" key="6">
    <source>
        <dbReference type="Google" id="ProtNLM"/>
    </source>
</evidence>
<dbReference type="PANTHER" id="PTHR20371:SF1">
    <property type="entry name" value="ENOLASE-PHOSPHATASE E1"/>
    <property type="match status" value="1"/>
</dbReference>
<dbReference type="SFLD" id="SFLDG01133">
    <property type="entry name" value="C1.5.4:_Enolase-phosphatase_Li"/>
    <property type="match status" value="1"/>
</dbReference>
<dbReference type="Gene3D" id="1.10.720.60">
    <property type="match status" value="1"/>
</dbReference>
<accession>A0A9W6ZEG8</accession>
<dbReference type="InterPro" id="IPR023943">
    <property type="entry name" value="Enolase-ppase_E1"/>
</dbReference>
<evidence type="ECO:0000256" key="1">
    <source>
        <dbReference type="ARBA" id="ARBA00022605"/>
    </source>
</evidence>
<gene>
    <name evidence="4" type="ORF">TrST_g3847</name>
</gene>
<dbReference type="AlphaFoldDB" id="A0A9W6ZEG8"/>
<name>A0A9W6ZEG8_9STRA</name>
<dbReference type="Proteomes" id="UP001165085">
    <property type="component" value="Unassembled WGS sequence"/>
</dbReference>
<evidence type="ECO:0000256" key="2">
    <source>
        <dbReference type="ARBA" id="ARBA00022801"/>
    </source>
</evidence>
<dbReference type="NCBIfam" id="TIGR01549">
    <property type="entry name" value="HAD-SF-IA-v1"/>
    <property type="match status" value="1"/>
</dbReference>
<organism evidence="4 5">
    <name type="scientific">Triparma strigata</name>
    <dbReference type="NCBI Taxonomy" id="1606541"/>
    <lineage>
        <taxon>Eukaryota</taxon>
        <taxon>Sar</taxon>
        <taxon>Stramenopiles</taxon>
        <taxon>Ochrophyta</taxon>
        <taxon>Bolidophyceae</taxon>
        <taxon>Parmales</taxon>
        <taxon>Triparmaceae</taxon>
        <taxon>Triparma</taxon>
    </lineage>
</organism>
<dbReference type="SFLD" id="SFLDG01129">
    <property type="entry name" value="C1.5:_HAD__Beta-PGM__Phosphata"/>
    <property type="match status" value="1"/>
</dbReference>
<dbReference type="GO" id="GO:0000287">
    <property type="term" value="F:magnesium ion binding"/>
    <property type="evidence" value="ECO:0007669"/>
    <property type="project" value="InterPro"/>
</dbReference>
<dbReference type="Pfam" id="PF00702">
    <property type="entry name" value="Hydrolase"/>
    <property type="match status" value="1"/>
</dbReference>
<dbReference type="OrthoDB" id="191080at2759"/>
<dbReference type="InterPro" id="IPR036412">
    <property type="entry name" value="HAD-like_sf"/>
</dbReference>
<dbReference type="SFLD" id="SFLDS00003">
    <property type="entry name" value="Haloacid_Dehalogenase"/>
    <property type="match status" value="1"/>
</dbReference>
<dbReference type="EMBL" id="BRXY01000015">
    <property type="protein sequence ID" value="GMH52859.1"/>
    <property type="molecule type" value="Genomic_DNA"/>
</dbReference>
<evidence type="ECO:0000256" key="3">
    <source>
        <dbReference type="ARBA" id="ARBA00023167"/>
    </source>
</evidence>
<comment type="caution">
    <text evidence="4">The sequence shown here is derived from an EMBL/GenBank/DDBJ whole genome shotgun (WGS) entry which is preliminary data.</text>
</comment>
<evidence type="ECO:0000313" key="5">
    <source>
        <dbReference type="Proteomes" id="UP001165085"/>
    </source>
</evidence>
<dbReference type="Gene3D" id="3.40.50.1000">
    <property type="entry name" value="HAD superfamily/HAD-like"/>
    <property type="match status" value="1"/>
</dbReference>
<dbReference type="NCBIfam" id="TIGR01691">
    <property type="entry name" value="enolase-ppase"/>
    <property type="match status" value="1"/>
</dbReference>
<keyword evidence="1" id="KW-0028">Amino-acid biosynthesis</keyword>
<reference evidence="5" key="1">
    <citation type="journal article" date="2023" name="Commun. Biol.">
        <title>Genome analysis of Parmales, the sister group of diatoms, reveals the evolutionary specialization of diatoms from phago-mixotrophs to photoautotrophs.</title>
        <authorList>
            <person name="Ban H."/>
            <person name="Sato S."/>
            <person name="Yoshikawa S."/>
            <person name="Yamada K."/>
            <person name="Nakamura Y."/>
            <person name="Ichinomiya M."/>
            <person name="Sato N."/>
            <person name="Blanc-Mathieu R."/>
            <person name="Endo H."/>
            <person name="Kuwata A."/>
            <person name="Ogata H."/>
        </authorList>
    </citation>
    <scope>NUCLEOTIDE SEQUENCE [LARGE SCALE GENOMIC DNA]</scope>
    <source>
        <strain evidence="5">NIES 3701</strain>
    </source>
</reference>
<dbReference type="SUPFAM" id="SSF56784">
    <property type="entry name" value="HAD-like"/>
    <property type="match status" value="1"/>
</dbReference>
<sequence>MSSPINTPPPVVSLKAIVLDIEGTCCPLSFVHDVLFPYALDNAVSFFSKRLSNRETSPLLFEEAMKFHTEKNRKIKCLKDLQSAIWEEGWNDGSLKSPIYADVVTSLNLWTSLSLKIYIYSSGSRPSQSKFFTHTTSGDLTRLISGFFDTECGYKNCKDSYVNIRKTLGCEAREIVFITDVVEEGKAAEEDGWGVRISIREGNIPISEDHGFTTLTDFTKCDLNP</sequence>
<keyword evidence="3" id="KW-0486">Methionine biosynthesis</keyword>
<evidence type="ECO:0000313" key="4">
    <source>
        <dbReference type="EMBL" id="GMH52859.1"/>
    </source>
</evidence>
<dbReference type="InterPro" id="IPR006439">
    <property type="entry name" value="HAD-SF_hydro_IA"/>
</dbReference>